<evidence type="ECO:0000313" key="8">
    <source>
        <dbReference type="EMBL" id="CAK7210802.1"/>
    </source>
</evidence>
<feature type="transmembrane region" description="Helical" evidence="6">
    <location>
        <begin position="328"/>
        <end position="348"/>
    </location>
</feature>
<feature type="transmembrane region" description="Helical" evidence="6">
    <location>
        <begin position="63"/>
        <end position="89"/>
    </location>
</feature>
<feature type="transmembrane region" description="Helical" evidence="6">
    <location>
        <begin position="134"/>
        <end position="153"/>
    </location>
</feature>
<dbReference type="Gene3D" id="1.20.1250.20">
    <property type="entry name" value="MFS general substrate transporter like domains"/>
    <property type="match status" value="2"/>
</dbReference>
<keyword evidence="3 6" id="KW-0812">Transmembrane</keyword>
<feature type="transmembrane region" description="Helical" evidence="6">
    <location>
        <begin position="101"/>
        <end position="122"/>
    </location>
</feature>
<feature type="transmembrane region" description="Helical" evidence="6">
    <location>
        <begin position="222"/>
        <end position="243"/>
    </location>
</feature>
<keyword evidence="5 6" id="KW-0472">Membrane</keyword>
<comment type="caution">
    <text evidence="8">The sequence shown here is derived from an EMBL/GenBank/DDBJ whole genome shotgun (WGS) entry which is preliminary data.</text>
</comment>
<evidence type="ECO:0000256" key="1">
    <source>
        <dbReference type="ARBA" id="ARBA00004141"/>
    </source>
</evidence>
<evidence type="ECO:0000256" key="4">
    <source>
        <dbReference type="ARBA" id="ARBA00022989"/>
    </source>
</evidence>
<protein>
    <recommendedName>
        <fullName evidence="7">Major facilitator superfamily (MFS) profile domain-containing protein</fullName>
    </recommendedName>
</protein>
<dbReference type="SUPFAM" id="SSF103473">
    <property type="entry name" value="MFS general substrate transporter"/>
    <property type="match status" value="1"/>
</dbReference>
<reference evidence="8 9" key="1">
    <citation type="submission" date="2024-01" db="EMBL/GenBank/DDBJ databases">
        <authorList>
            <person name="Allen C."/>
            <person name="Tagirdzhanova G."/>
        </authorList>
    </citation>
    <scope>NUCLEOTIDE SEQUENCE [LARGE SCALE GENOMIC DNA]</scope>
</reference>
<keyword evidence="2" id="KW-0813">Transport</keyword>
<feature type="transmembrane region" description="Helical" evidence="6">
    <location>
        <begin position="291"/>
        <end position="316"/>
    </location>
</feature>
<feature type="transmembrane region" description="Helical" evidence="6">
    <location>
        <begin position="418"/>
        <end position="438"/>
    </location>
</feature>
<evidence type="ECO:0000313" key="9">
    <source>
        <dbReference type="Proteomes" id="UP001642405"/>
    </source>
</evidence>
<gene>
    <name evidence="8" type="ORF">SCUCBS95973_000912</name>
</gene>
<proteinExistence type="predicted"/>
<accession>A0ABP0AU57</accession>
<dbReference type="InterPro" id="IPR036259">
    <property type="entry name" value="MFS_trans_sf"/>
</dbReference>
<evidence type="ECO:0000259" key="7">
    <source>
        <dbReference type="PROSITE" id="PS50850"/>
    </source>
</evidence>
<evidence type="ECO:0000256" key="2">
    <source>
        <dbReference type="ARBA" id="ARBA00022448"/>
    </source>
</evidence>
<dbReference type="PANTHER" id="PTHR43791:SF63">
    <property type="entry name" value="HIGH AFFINITY CYSTEINE TRANSPORTER"/>
    <property type="match status" value="1"/>
</dbReference>
<sequence length="512" mass="57755">MAEPKIAQPEEQVERLERIDTEGFAEKHATMDAEIREYVGDGEVVEVDAATSTRLRRMIDKRVLVVMLGTYFLQSLDKNALSFTAIMGIQTDAHLVGQDYAWLHTVIYFGILAAEFPTVLIVQKVPVAKYLAANIFLWGLTITMTCFGYNFTILTALRVLLGLFEAVSQPTFLLLSAMWYTRSEQAVIVACWYGMNGVQGICGGLIAYGISHINSHVLKSWQILYVLLGSITCVWAVFVAWWMPDSPMRAKCWSREDRALMIERVRANQTGIQNRKLKRSQIIEAIKDVQIWCYIFIQVIIQIPTGGLGSFSTIIISDFGFTTLQTELLSMGTGFIQCCIMLSAGWLIRRYNRAVLFQLLFLSPNIIGTAVLMAVPISHHTRVGLLFAYWITTSFWGTTVILMSLLARNVAGQTKKSVSTAALFVAWAVGNTIAPQVFQSKDAPRYFTCFSVHMGCYGVIIILLLTLGWHLRKENRKKEAIQEQDWTASETNLSNAFDDLTDKENPNFRYMY</sequence>
<dbReference type="Pfam" id="PF07690">
    <property type="entry name" value="MFS_1"/>
    <property type="match status" value="1"/>
</dbReference>
<dbReference type="EMBL" id="CAWUHB010000003">
    <property type="protein sequence ID" value="CAK7210802.1"/>
    <property type="molecule type" value="Genomic_DNA"/>
</dbReference>
<feature type="transmembrane region" description="Helical" evidence="6">
    <location>
        <begin position="355"/>
        <end position="375"/>
    </location>
</feature>
<name>A0ABP0AU57_9PEZI</name>
<feature type="transmembrane region" description="Helical" evidence="6">
    <location>
        <begin position="159"/>
        <end position="180"/>
    </location>
</feature>
<organism evidence="8 9">
    <name type="scientific">Sporothrix curviconia</name>
    <dbReference type="NCBI Taxonomy" id="1260050"/>
    <lineage>
        <taxon>Eukaryota</taxon>
        <taxon>Fungi</taxon>
        <taxon>Dikarya</taxon>
        <taxon>Ascomycota</taxon>
        <taxon>Pezizomycotina</taxon>
        <taxon>Sordariomycetes</taxon>
        <taxon>Sordariomycetidae</taxon>
        <taxon>Ophiostomatales</taxon>
        <taxon>Ophiostomataceae</taxon>
        <taxon>Sporothrix</taxon>
    </lineage>
</organism>
<feature type="transmembrane region" description="Helical" evidence="6">
    <location>
        <begin position="450"/>
        <end position="471"/>
    </location>
</feature>
<feature type="domain" description="Major facilitator superfamily (MFS) profile" evidence="7">
    <location>
        <begin position="63"/>
        <end position="476"/>
    </location>
</feature>
<dbReference type="InterPro" id="IPR011701">
    <property type="entry name" value="MFS"/>
</dbReference>
<dbReference type="PANTHER" id="PTHR43791">
    <property type="entry name" value="PERMEASE-RELATED"/>
    <property type="match status" value="1"/>
</dbReference>
<keyword evidence="9" id="KW-1185">Reference proteome</keyword>
<dbReference type="PROSITE" id="PS50850">
    <property type="entry name" value="MFS"/>
    <property type="match status" value="1"/>
</dbReference>
<dbReference type="InterPro" id="IPR020846">
    <property type="entry name" value="MFS_dom"/>
</dbReference>
<comment type="subcellular location">
    <subcellularLocation>
        <location evidence="1">Membrane</location>
        <topology evidence="1">Multi-pass membrane protein</topology>
    </subcellularLocation>
</comment>
<evidence type="ECO:0000256" key="6">
    <source>
        <dbReference type="SAM" id="Phobius"/>
    </source>
</evidence>
<dbReference type="Proteomes" id="UP001642405">
    <property type="component" value="Unassembled WGS sequence"/>
</dbReference>
<keyword evidence="4 6" id="KW-1133">Transmembrane helix</keyword>
<feature type="transmembrane region" description="Helical" evidence="6">
    <location>
        <begin position="187"/>
        <end position="210"/>
    </location>
</feature>
<evidence type="ECO:0000256" key="5">
    <source>
        <dbReference type="ARBA" id="ARBA00023136"/>
    </source>
</evidence>
<evidence type="ECO:0000256" key="3">
    <source>
        <dbReference type="ARBA" id="ARBA00022692"/>
    </source>
</evidence>
<feature type="transmembrane region" description="Helical" evidence="6">
    <location>
        <begin position="387"/>
        <end position="406"/>
    </location>
</feature>